<evidence type="ECO:0000313" key="1">
    <source>
        <dbReference type="EMBL" id="MBY8886298.1"/>
    </source>
</evidence>
<gene>
    <name evidence="1" type="ORF">K7472_15700</name>
</gene>
<comment type="caution">
    <text evidence="1">The sequence shown here is derived from an EMBL/GenBank/DDBJ whole genome shotgun (WGS) entry which is preliminary data.</text>
</comment>
<protein>
    <recommendedName>
        <fullName evidence="3">DNA-directed RNA polymerase specialized sigma24 family protein</fullName>
    </recommendedName>
</protein>
<reference evidence="1 2" key="1">
    <citation type="submission" date="2021-08" db="EMBL/GenBank/DDBJ databases">
        <title>Streptomyces sp. PTM05 isolated from lichen.</title>
        <authorList>
            <person name="Somphong A."/>
            <person name="Phongsopitanun W."/>
            <person name="Tanasupawat S."/>
        </authorList>
    </citation>
    <scope>NUCLEOTIDE SEQUENCE [LARGE SCALE GENOMIC DNA]</scope>
    <source>
        <strain evidence="1 2">Ptm05</strain>
    </source>
</reference>
<sequence length="650" mass="66633">MDTQATSAPAADVTSLPPVEVDDAEAALVEHYPRLVRIAYLTLSARLGRHRRVLLAHRVAQRSLPRGRRVPEVVEAGTDPAYAVVRLATLRGALARADRVDGWRRWARSAGNAVPVPPRVIGLRLFPRAGGSEELALDRALARLDAPARAAFALRGVEGLDEESTARLLASAGVAAPRRAVRDAAMSGVNASLLVSGEFDPCVLQARPTDLVRRRQHVRAGVGAALAVVVAAALLGVPGSDGGTEASGPPGSAQAALAQALDPASLLRADATAWQRADRLDFASWPARGDRTGDQALLGRALSAWGRPGASVHVSATAGTPSTPPAAPPRLLFAGDVDGAAIVLLYDGVRLVRYAEPLDGGSGTALDFARVDGALGASASAVVLARSDGNASYLTAPWISGVSLRDLLSPSAAPQAIHRAADGVTDPVPSAQAATDANCGTAGATWPAIRLTPRAGVPGLAPFVLTDLGDLAPAHLTYATGRGAVPAEATSADATAAWAHSACRLASVRGEGVRTVNTWAFADQPLPDGAGTAQWLCTRADDWSGDDHVLVQFLPPGSAPDTPAAVSASARSTAACGPLQPGVLSGVLWKARDGRWYLLGAGSPEVASLTATGGPRSTSPTRTLVVPARQTTQAELTGRLTTGGTLDALK</sequence>
<accession>A0ABS7QSY5</accession>
<name>A0ABS7QSY5_9ACTN</name>
<dbReference type="EMBL" id="JAINVZ010000009">
    <property type="protein sequence ID" value="MBY8886298.1"/>
    <property type="molecule type" value="Genomic_DNA"/>
</dbReference>
<proteinExistence type="predicted"/>
<evidence type="ECO:0000313" key="2">
    <source>
        <dbReference type="Proteomes" id="UP001198565"/>
    </source>
</evidence>
<keyword evidence="2" id="KW-1185">Reference proteome</keyword>
<dbReference type="Proteomes" id="UP001198565">
    <property type="component" value="Unassembled WGS sequence"/>
</dbReference>
<organism evidence="1 2">
    <name type="scientific">Streptantibioticus parmotrematis</name>
    <dbReference type="NCBI Taxonomy" id="2873249"/>
    <lineage>
        <taxon>Bacteria</taxon>
        <taxon>Bacillati</taxon>
        <taxon>Actinomycetota</taxon>
        <taxon>Actinomycetes</taxon>
        <taxon>Kitasatosporales</taxon>
        <taxon>Streptomycetaceae</taxon>
        <taxon>Streptantibioticus</taxon>
    </lineage>
</organism>
<evidence type="ECO:0008006" key="3">
    <source>
        <dbReference type="Google" id="ProtNLM"/>
    </source>
</evidence>